<feature type="domain" description="CD-NTase associated protein 4-like DNA endonuclease" evidence="1">
    <location>
        <begin position="8"/>
        <end position="171"/>
    </location>
</feature>
<organism evidence="2 3">
    <name type="scientific">Clostridium sporogenes</name>
    <dbReference type="NCBI Taxonomy" id="1509"/>
    <lineage>
        <taxon>Bacteria</taxon>
        <taxon>Bacillati</taxon>
        <taxon>Bacillota</taxon>
        <taxon>Clostridia</taxon>
        <taxon>Eubacteriales</taxon>
        <taxon>Clostridiaceae</taxon>
        <taxon>Clostridium</taxon>
    </lineage>
</organism>
<dbReference type="RefSeq" id="WP_085333299.1">
    <property type="nucleotide sequence ID" value="NZ_MWJJ01000001.1"/>
</dbReference>
<name>A0ABD6RST2_CLOSG</name>
<dbReference type="Proteomes" id="UP000193911">
    <property type="component" value="Unassembled WGS sequence"/>
</dbReference>
<proteinExistence type="predicted"/>
<comment type="caution">
    <text evidence="2">The sequence shown here is derived from an EMBL/GenBank/DDBJ whole genome shotgun (WGS) entry which is preliminary data.</text>
</comment>
<dbReference type="AlphaFoldDB" id="A0ABD6RST2"/>
<evidence type="ECO:0000259" key="1">
    <source>
        <dbReference type="Pfam" id="PF14130"/>
    </source>
</evidence>
<evidence type="ECO:0000313" key="2">
    <source>
        <dbReference type="EMBL" id="OSB18932.1"/>
    </source>
</evidence>
<dbReference type="Pfam" id="PF14130">
    <property type="entry name" value="Cap4_nuclease"/>
    <property type="match status" value="1"/>
</dbReference>
<gene>
    <name evidence="2" type="ORF">B2H94_07425</name>
</gene>
<evidence type="ECO:0000313" key="3">
    <source>
        <dbReference type="Proteomes" id="UP000193911"/>
    </source>
</evidence>
<reference evidence="2 3" key="1">
    <citation type="submission" date="2017-02" db="EMBL/GenBank/DDBJ databases">
        <title>Differentiating clades of botulinum-neurotoxin-producing Clostridia with a simple, multiplex PCR assay.</title>
        <authorList>
            <person name="Williamson C.H.D."/>
            <person name="Vazquez A."/>
            <person name="Hill K."/>
            <person name="Smith T.J."/>
            <person name="Nottingham R."/>
            <person name="Stone N.E."/>
            <person name="Sobek C.J."/>
            <person name="Cocking J.H."/>
            <person name="Fernandez R.A."/>
            <person name="Caballero P.A."/>
            <person name="Leiser O.P."/>
            <person name="Keim P."/>
            <person name="Sahl J.W."/>
        </authorList>
    </citation>
    <scope>NUCLEOTIDE SEQUENCE [LARGE SCALE GENOMIC DNA]</scope>
    <source>
        <strain evidence="2 3">CLS_DGF_0088_06</strain>
    </source>
</reference>
<dbReference type="EMBL" id="MWJJ01000001">
    <property type="protein sequence ID" value="OSB18932.1"/>
    <property type="molecule type" value="Genomic_DNA"/>
</dbReference>
<accession>A0ABD6RST2</accession>
<sequence>MKNQTVNAGVSTANGIEFQKHCALYFWLDNYHTIKDEKYFIYIEHHEDIFFCYKNDDDNIYHIDAYQAKKSSDPWNSSTELSEIIKKITHVGLDLYEDDAPKSSNYIHTLSFVTNDSIKLNAKDTNSKAKVYITINAANDTVKYTDIAEQIKTKLVTTFDDVEKSELDNVYLKYIDLPKKYEGQKAVLVYKCQLIFNEKIIDYNAAVETLLLLFRKVENNLNNGNIARLSDTTKSVSSDEIKKSIDIITTKKLAFDFWRSKASDICKKLEIPIREQKNFILDFENCFDRFKDLTQTQHLNILLFVRKKMDDCDLYDELECINWLYEEFIKESSSQLSPLSIKAAIYASYIEVKEEL</sequence>
<protein>
    <recommendedName>
        <fullName evidence="1">CD-NTase associated protein 4-like DNA endonuclease domain-containing protein</fullName>
    </recommendedName>
</protein>
<dbReference type="InterPro" id="IPR025382">
    <property type="entry name" value="Cap4-like_endonuclease_dom"/>
</dbReference>